<dbReference type="PROSITE" id="PS01091">
    <property type="entry name" value="TATD_3"/>
    <property type="match status" value="1"/>
</dbReference>
<proteinExistence type="predicted"/>
<evidence type="ECO:0000256" key="3">
    <source>
        <dbReference type="ARBA" id="ARBA00022723"/>
    </source>
</evidence>
<dbReference type="InterPro" id="IPR050891">
    <property type="entry name" value="TatD-type_Hydrolase"/>
</dbReference>
<dbReference type="RefSeq" id="WP_135281294.1">
    <property type="nucleotide sequence ID" value="NZ_SRIO01000005.1"/>
</dbReference>
<evidence type="ECO:0000256" key="2">
    <source>
        <dbReference type="ARBA" id="ARBA00022722"/>
    </source>
</evidence>
<name>A0A4Z0F9E1_9GAMM</name>
<dbReference type="Proteomes" id="UP000297890">
    <property type="component" value="Unassembled WGS sequence"/>
</dbReference>
<evidence type="ECO:0000313" key="8">
    <source>
        <dbReference type="EMBL" id="TFZ82994.1"/>
    </source>
</evidence>
<dbReference type="OrthoDB" id="9810005at2"/>
<keyword evidence="6" id="KW-0460">Magnesium</keyword>
<evidence type="ECO:0000256" key="4">
    <source>
        <dbReference type="ARBA" id="ARBA00022801"/>
    </source>
</evidence>
<dbReference type="PANTHER" id="PTHR10060">
    <property type="entry name" value="TATD FAMILY DEOXYRIBONUCLEASE"/>
    <property type="match status" value="1"/>
</dbReference>
<dbReference type="InterPro" id="IPR032466">
    <property type="entry name" value="Metal_Hydrolase"/>
</dbReference>
<organism evidence="8 9">
    <name type="scientific">Candidatus Macondimonas diazotrophica</name>
    <dbReference type="NCBI Taxonomy" id="2305248"/>
    <lineage>
        <taxon>Bacteria</taxon>
        <taxon>Pseudomonadati</taxon>
        <taxon>Pseudomonadota</taxon>
        <taxon>Gammaproteobacteria</taxon>
        <taxon>Chromatiales</taxon>
        <taxon>Ectothiorhodospiraceae</taxon>
        <taxon>Candidatus Macondimonas</taxon>
    </lineage>
</organism>
<dbReference type="PANTHER" id="PTHR10060:SF15">
    <property type="entry name" value="DEOXYRIBONUCLEASE TATDN1"/>
    <property type="match status" value="1"/>
</dbReference>
<evidence type="ECO:0000256" key="5">
    <source>
        <dbReference type="ARBA" id="ARBA00022839"/>
    </source>
</evidence>
<dbReference type="EMBL" id="SRIO01000005">
    <property type="protein sequence ID" value="TFZ82994.1"/>
    <property type="molecule type" value="Genomic_DNA"/>
</dbReference>
<reference evidence="8 9" key="1">
    <citation type="journal article" date="2019" name="ISME J.">
        <title>Candidatus Macondimonas diazotrophica, a novel gammaproteobacterial genus dominating crude-oil-contaminated coastal sediments.</title>
        <authorList>
            <person name="Karthikeyan S."/>
            <person name="Konstantinidis K."/>
        </authorList>
    </citation>
    <scope>NUCLEOTIDE SEQUENCE [LARGE SCALE GENOMIC DNA]</scope>
    <source>
        <strain evidence="8 9">KTK01</strain>
    </source>
</reference>
<keyword evidence="3 7" id="KW-0479">Metal-binding</keyword>
<dbReference type="Gene3D" id="3.20.20.140">
    <property type="entry name" value="Metal-dependent hydrolases"/>
    <property type="match status" value="1"/>
</dbReference>
<dbReference type="SUPFAM" id="SSF51556">
    <property type="entry name" value="Metallo-dependent hydrolases"/>
    <property type="match status" value="1"/>
</dbReference>
<dbReference type="PIRSF" id="PIRSF005902">
    <property type="entry name" value="DNase_TatD"/>
    <property type="match status" value="1"/>
</dbReference>
<keyword evidence="5" id="KW-0269">Exonuclease</keyword>
<evidence type="ECO:0000256" key="1">
    <source>
        <dbReference type="ARBA" id="ARBA00022490"/>
    </source>
</evidence>
<dbReference type="InterPro" id="IPR018228">
    <property type="entry name" value="DNase_TatD-rel_CS"/>
</dbReference>
<gene>
    <name evidence="8" type="ORF">E4680_04950</name>
</gene>
<feature type="binding site" evidence="7">
    <location>
        <position position="206"/>
    </location>
    <ligand>
        <name>a divalent metal cation</name>
        <dbReference type="ChEBI" id="CHEBI:60240"/>
        <label>1</label>
    </ligand>
</feature>
<dbReference type="GO" id="GO:0046872">
    <property type="term" value="F:metal ion binding"/>
    <property type="evidence" value="ECO:0007669"/>
    <property type="project" value="UniProtKB-KW"/>
</dbReference>
<keyword evidence="9" id="KW-1185">Reference proteome</keyword>
<feature type="binding site" evidence="7">
    <location>
        <position position="94"/>
    </location>
    <ligand>
        <name>a divalent metal cation</name>
        <dbReference type="ChEBI" id="CHEBI:60240"/>
        <label>1</label>
    </ligand>
</feature>
<dbReference type="PROSITE" id="PS01090">
    <property type="entry name" value="TATD_2"/>
    <property type="match status" value="1"/>
</dbReference>
<dbReference type="AlphaFoldDB" id="A0A4Z0F9E1"/>
<evidence type="ECO:0000256" key="7">
    <source>
        <dbReference type="PIRSR" id="PIRSR005902-1"/>
    </source>
</evidence>
<dbReference type="GO" id="GO:0004527">
    <property type="term" value="F:exonuclease activity"/>
    <property type="evidence" value="ECO:0007669"/>
    <property type="project" value="UniProtKB-KW"/>
</dbReference>
<keyword evidence="1" id="KW-0963">Cytoplasm</keyword>
<dbReference type="Pfam" id="PF01026">
    <property type="entry name" value="TatD_DNase"/>
    <property type="match status" value="1"/>
</dbReference>
<dbReference type="CDD" id="cd01310">
    <property type="entry name" value="TatD_DNAse"/>
    <property type="match status" value="1"/>
</dbReference>
<protein>
    <submittedName>
        <fullName evidence="8">Hydrolase TatD</fullName>
    </submittedName>
</protein>
<keyword evidence="2" id="KW-0540">Nuclease</keyword>
<dbReference type="InterPro" id="IPR001130">
    <property type="entry name" value="TatD-like"/>
</dbReference>
<accession>A0A4Z0F9E1</accession>
<evidence type="ECO:0000256" key="6">
    <source>
        <dbReference type="ARBA" id="ARBA00022842"/>
    </source>
</evidence>
<feature type="binding site" evidence="7">
    <location>
        <position position="155"/>
    </location>
    <ligand>
        <name>a divalent metal cation</name>
        <dbReference type="ChEBI" id="CHEBI:60240"/>
        <label>2</label>
    </ligand>
</feature>
<dbReference type="FunFam" id="3.20.20.140:FF:000018">
    <property type="entry name" value="3'-5' ssDNA/RNA exonuclease TatD"/>
    <property type="match status" value="1"/>
</dbReference>
<keyword evidence="4 8" id="KW-0378">Hydrolase</keyword>
<sequence>MDLFDIGANLTHDAFDADRESVLDRAIAAGVSGMMVTGSSLTCSRKALALAQSHPALLRCTAGVHPHHAAEHDSAQLHDLATLWDAPEVLAIGETGLDFFRDFSPRPAQERVFEWHLEQAAHLGLPLFLHERDAHERFLAMIRAARDAIGDAVVHCFTGDRTALYAYLDLDLYVGITGWICDERRGRHLLELVRDIPADRLMIETDCPYLLPRDLRPRPRDGRNEPAFLPHVHAAVARARGDDPVELARRTTANARRFFRWPAAAEGPSEEAAARMRLH</sequence>
<evidence type="ECO:0000313" key="9">
    <source>
        <dbReference type="Proteomes" id="UP000297890"/>
    </source>
</evidence>
<comment type="caution">
    <text evidence="8">The sequence shown here is derived from an EMBL/GenBank/DDBJ whole genome shotgun (WGS) entry which is preliminary data.</text>
</comment>
<feature type="binding site" evidence="7">
    <location>
        <position position="130"/>
    </location>
    <ligand>
        <name>a divalent metal cation</name>
        <dbReference type="ChEBI" id="CHEBI:60240"/>
        <label>2</label>
    </ligand>
</feature>